<comment type="subcellular location">
    <subcellularLocation>
        <location evidence="1">Cell membrane</location>
        <topology evidence="1">Multi-pass membrane protein</topology>
    </subcellularLocation>
</comment>
<dbReference type="AlphaFoldDB" id="A0A1E5SIP6"/>
<evidence type="ECO:0008006" key="9">
    <source>
        <dbReference type="Google" id="ProtNLM"/>
    </source>
</evidence>
<feature type="transmembrane region" description="Helical" evidence="6">
    <location>
        <begin position="125"/>
        <end position="145"/>
    </location>
</feature>
<accession>A0A1E5SIP6</accession>
<dbReference type="CDD" id="cd13125">
    <property type="entry name" value="MATE_like_10"/>
    <property type="match status" value="1"/>
</dbReference>
<dbReference type="EMBL" id="MDJD01000054">
    <property type="protein sequence ID" value="OEJ98985.1"/>
    <property type="molecule type" value="Genomic_DNA"/>
</dbReference>
<dbReference type="PANTHER" id="PTHR30250:SF30">
    <property type="entry name" value="LIPID III FLIPPASE"/>
    <property type="match status" value="1"/>
</dbReference>
<dbReference type="InterPro" id="IPR044550">
    <property type="entry name" value="WzxE"/>
</dbReference>
<dbReference type="Proteomes" id="UP000095713">
    <property type="component" value="Unassembled WGS sequence"/>
</dbReference>
<dbReference type="GO" id="GO:0009246">
    <property type="term" value="P:enterobacterial common antigen biosynthetic process"/>
    <property type="evidence" value="ECO:0007669"/>
    <property type="project" value="InterPro"/>
</dbReference>
<feature type="transmembrane region" description="Helical" evidence="6">
    <location>
        <begin position="21"/>
        <end position="43"/>
    </location>
</feature>
<evidence type="ECO:0000313" key="7">
    <source>
        <dbReference type="EMBL" id="OEJ98985.1"/>
    </source>
</evidence>
<organism evidence="7 8">
    <name type="scientific">Flavivirga aquatica</name>
    <dbReference type="NCBI Taxonomy" id="1849968"/>
    <lineage>
        <taxon>Bacteria</taxon>
        <taxon>Pseudomonadati</taxon>
        <taxon>Bacteroidota</taxon>
        <taxon>Flavobacteriia</taxon>
        <taxon>Flavobacteriales</taxon>
        <taxon>Flavobacteriaceae</taxon>
        <taxon>Flavivirga</taxon>
    </lineage>
</organism>
<keyword evidence="3 6" id="KW-0812">Transmembrane</keyword>
<sequence length="431" mass="49337">MNIPSFIKNNLLLKVTSANTLLVLVRMGFALISQKALAILIGAEGIALVGNLKNVIAFFGQFSILGTSNGLVKYISENRDDKKQLNNLFSTVFVFSIFAALVSFVILFFLSDTFNDIIFGTDKNYAYIFKILSFIIPFMAVNAILSSLLNGISAYKLYSKTVLSTIIVSTFLIVLLTFNKGLKGSLLAISVIPLIQFISYLSFFSKRHKAYINLKELFSFNLSFKKQLLSYSVMSVVVILFINITDIAIRNLIENRISMREAGYWTAMTSISKTYMQFLAAIFPLYILPQYAKINTTFDFRKEVKKIYKLLLPLIIMGMVFIYLFRDLIIKGLFTDQFLDMTSLFKWQLIGDLIKFISIVLSYQFLAKKQMTYFVFTEILSVLLFYCFSVYFIDIYGTEGIVIAHFVRYVLYFMVVGYILRHSFIGENRSL</sequence>
<evidence type="ECO:0000256" key="2">
    <source>
        <dbReference type="ARBA" id="ARBA00022475"/>
    </source>
</evidence>
<keyword evidence="2" id="KW-1003">Cell membrane</keyword>
<keyword evidence="5 6" id="KW-0472">Membrane</keyword>
<feature type="transmembrane region" description="Helical" evidence="6">
    <location>
        <begin position="55"/>
        <end position="76"/>
    </location>
</feature>
<dbReference type="STRING" id="1849968.A8C32_07325"/>
<comment type="caution">
    <text evidence="7">The sequence shown here is derived from an EMBL/GenBank/DDBJ whole genome shotgun (WGS) entry which is preliminary data.</text>
</comment>
<feature type="transmembrane region" description="Helical" evidence="6">
    <location>
        <begin position="399"/>
        <end position="420"/>
    </location>
</feature>
<dbReference type="GO" id="GO:0005886">
    <property type="term" value="C:plasma membrane"/>
    <property type="evidence" value="ECO:0007669"/>
    <property type="project" value="UniProtKB-SubCell"/>
</dbReference>
<feature type="transmembrane region" description="Helical" evidence="6">
    <location>
        <begin position="157"/>
        <end position="178"/>
    </location>
</feature>
<protein>
    <recommendedName>
        <fullName evidence="9">Lipopolysaccharide biosynthesis protein</fullName>
    </recommendedName>
</protein>
<feature type="transmembrane region" description="Helical" evidence="6">
    <location>
        <begin position="228"/>
        <end position="253"/>
    </location>
</feature>
<evidence type="ECO:0000256" key="5">
    <source>
        <dbReference type="ARBA" id="ARBA00023136"/>
    </source>
</evidence>
<evidence type="ECO:0000256" key="3">
    <source>
        <dbReference type="ARBA" id="ARBA00022692"/>
    </source>
</evidence>
<proteinExistence type="predicted"/>
<feature type="transmembrane region" description="Helical" evidence="6">
    <location>
        <begin position="307"/>
        <end position="325"/>
    </location>
</feature>
<evidence type="ECO:0000256" key="1">
    <source>
        <dbReference type="ARBA" id="ARBA00004651"/>
    </source>
</evidence>
<reference evidence="7 8" key="1">
    <citation type="submission" date="2016-05" db="EMBL/GenBank/DDBJ databases">
        <title>Draft Genome Sequence of Algibacter sp. Strain SK-16 Isolated from the Surface Water of Aburatsubo Inlet.</title>
        <authorList>
            <person name="Wong S.-K."/>
            <person name="Yoshizawa S."/>
            <person name="Nakajima Y."/>
            <person name="Ogura Y."/>
            <person name="Tetsuya H."/>
            <person name="Hamasaki K."/>
        </authorList>
    </citation>
    <scope>NUCLEOTIDE SEQUENCE [LARGE SCALE GENOMIC DNA]</scope>
    <source>
        <strain evidence="7 8">SK-16</strain>
    </source>
</reference>
<gene>
    <name evidence="7" type="ORF">A8C32_07325</name>
</gene>
<evidence type="ECO:0000256" key="6">
    <source>
        <dbReference type="SAM" id="Phobius"/>
    </source>
</evidence>
<feature type="transmembrane region" description="Helical" evidence="6">
    <location>
        <begin position="88"/>
        <end position="110"/>
    </location>
</feature>
<evidence type="ECO:0000256" key="4">
    <source>
        <dbReference type="ARBA" id="ARBA00022989"/>
    </source>
</evidence>
<keyword evidence="4 6" id="KW-1133">Transmembrane helix</keyword>
<keyword evidence="8" id="KW-1185">Reference proteome</keyword>
<dbReference type="InterPro" id="IPR002797">
    <property type="entry name" value="Polysacc_synth"/>
</dbReference>
<evidence type="ECO:0000313" key="8">
    <source>
        <dbReference type="Proteomes" id="UP000095713"/>
    </source>
</evidence>
<feature type="transmembrane region" description="Helical" evidence="6">
    <location>
        <begin position="265"/>
        <end position="287"/>
    </location>
</feature>
<dbReference type="PANTHER" id="PTHR30250">
    <property type="entry name" value="PST FAMILY PREDICTED COLANIC ACID TRANSPORTER"/>
    <property type="match status" value="1"/>
</dbReference>
<feature type="transmembrane region" description="Helical" evidence="6">
    <location>
        <begin position="184"/>
        <end position="204"/>
    </location>
</feature>
<dbReference type="Pfam" id="PF01943">
    <property type="entry name" value="Polysacc_synt"/>
    <property type="match status" value="1"/>
</dbReference>
<dbReference type="InterPro" id="IPR050833">
    <property type="entry name" value="Poly_Biosynth_Transport"/>
</dbReference>
<name>A0A1E5SIP6_9FLAO</name>
<feature type="transmembrane region" description="Helical" evidence="6">
    <location>
        <begin position="373"/>
        <end position="393"/>
    </location>
</feature>
<feature type="transmembrane region" description="Helical" evidence="6">
    <location>
        <begin position="345"/>
        <end position="366"/>
    </location>
</feature>